<feature type="compositionally biased region" description="Polar residues" evidence="1">
    <location>
        <begin position="99"/>
        <end position="110"/>
    </location>
</feature>
<dbReference type="AlphaFoldDB" id="M2SL91"/>
<keyword evidence="3" id="KW-1185">Reference proteome</keyword>
<organism evidence="2 3">
    <name type="scientific">Cochliobolus heterostrophus (strain C5 / ATCC 48332 / race O)</name>
    <name type="common">Southern corn leaf blight fungus</name>
    <name type="synonym">Bipolaris maydis</name>
    <dbReference type="NCBI Taxonomy" id="701091"/>
    <lineage>
        <taxon>Eukaryota</taxon>
        <taxon>Fungi</taxon>
        <taxon>Dikarya</taxon>
        <taxon>Ascomycota</taxon>
        <taxon>Pezizomycotina</taxon>
        <taxon>Dothideomycetes</taxon>
        <taxon>Pleosporomycetidae</taxon>
        <taxon>Pleosporales</taxon>
        <taxon>Pleosporineae</taxon>
        <taxon>Pleosporaceae</taxon>
        <taxon>Bipolaris</taxon>
    </lineage>
</organism>
<reference evidence="3" key="2">
    <citation type="journal article" date="2013" name="PLoS Genet.">
        <title>Comparative genome structure, secondary metabolite, and effector coding capacity across Cochliobolus pathogens.</title>
        <authorList>
            <person name="Condon B.J."/>
            <person name="Leng Y."/>
            <person name="Wu D."/>
            <person name="Bushley K.E."/>
            <person name="Ohm R.A."/>
            <person name="Otillar R."/>
            <person name="Martin J."/>
            <person name="Schackwitz W."/>
            <person name="Grimwood J."/>
            <person name="MohdZainudin N."/>
            <person name="Xue C."/>
            <person name="Wang R."/>
            <person name="Manning V.A."/>
            <person name="Dhillon B."/>
            <person name="Tu Z.J."/>
            <person name="Steffenson B.J."/>
            <person name="Salamov A."/>
            <person name="Sun H."/>
            <person name="Lowry S."/>
            <person name="LaButti K."/>
            <person name="Han J."/>
            <person name="Copeland A."/>
            <person name="Lindquist E."/>
            <person name="Barry K."/>
            <person name="Schmutz J."/>
            <person name="Baker S.E."/>
            <person name="Ciuffetti L.M."/>
            <person name="Grigoriev I.V."/>
            <person name="Zhong S."/>
            <person name="Turgeon B.G."/>
        </authorList>
    </citation>
    <scope>NUCLEOTIDE SEQUENCE [LARGE SCALE GENOMIC DNA]</scope>
    <source>
        <strain evidence="3">C5 / ATCC 48332 / race O</strain>
    </source>
</reference>
<gene>
    <name evidence="2" type="ORF">COCHEDRAFT_1035155</name>
</gene>
<dbReference type="Proteomes" id="UP000016936">
    <property type="component" value="Unassembled WGS sequence"/>
</dbReference>
<feature type="region of interest" description="Disordered" evidence="1">
    <location>
        <begin position="1"/>
        <end position="22"/>
    </location>
</feature>
<accession>M2SL91</accession>
<reference evidence="2 3" key="1">
    <citation type="journal article" date="2012" name="PLoS Pathog.">
        <title>Diverse lifestyles and strategies of plant pathogenesis encoded in the genomes of eighteen Dothideomycetes fungi.</title>
        <authorList>
            <person name="Ohm R.A."/>
            <person name="Feau N."/>
            <person name="Henrissat B."/>
            <person name="Schoch C.L."/>
            <person name="Horwitz B.A."/>
            <person name="Barry K.W."/>
            <person name="Condon B.J."/>
            <person name="Copeland A.C."/>
            <person name="Dhillon B."/>
            <person name="Glaser F."/>
            <person name="Hesse C.N."/>
            <person name="Kosti I."/>
            <person name="LaButti K."/>
            <person name="Lindquist E.A."/>
            <person name="Lucas S."/>
            <person name="Salamov A.A."/>
            <person name="Bradshaw R.E."/>
            <person name="Ciuffetti L."/>
            <person name="Hamelin R.C."/>
            <person name="Kema G.H.J."/>
            <person name="Lawrence C."/>
            <person name="Scott J.A."/>
            <person name="Spatafora J.W."/>
            <person name="Turgeon B.G."/>
            <person name="de Wit P.J.G.M."/>
            <person name="Zhong S."/>
            <person name="Goodwin S.B."/>
            <person name="Grigoriev I.V."/>
        </authorList>
    </citation>
    <scope>NUCLEOTIDE SEQUENCE [LARGE SCALE GENOMIC DNA]</scope>
    <source>
        <strain evidence="3">C5 / ATCC 48332 / race O</strain>
    </source>
</reference>
<proteinExistence type="predicted"/>
<dbReference type="EMBL" id="KB445586">
    <property type="protein sequence ID" value="EMD86100.1"/>
    <property type="molecule type" value="Genomic_DNA"/>
</dbReference>
<evidence type="ECO:0000256" key="1">
    <source>
        <dbReference type="SAM" id="MobiDB-lite"/>
    </source>
</evidence>
<evidence type="ECO:0000313" key="2">
    <source>
        <dbReference type="EMBL" id="EMD86100.1"/>
    </source>
</evidence>
<sequence length="110" mass="12132">MRLTLKPTTGDWGLPDSAEQSPIDETQFGDALNMSRELSSCIESFIAAAVTHTTNPTTSSEIFIRYWKGSFENCLNRFGAQYAQSQENLDNEPFVDKNAVNQSETSTSSG</sequence>
<protein>
    <submittedName>
        <fullName evidence="2">Uncharacterized protein</fullName>
    </submittedName>
</protein>
<name>M2SL91_COCH5</name>
<dbReference type="HOGENOM" id="CLU_2183486_0_0_1"/>
<feature type="region of interest" description="Disordered" evidence="1">
    <location>
        <begin position="89"/>
        <end position="110"/>
    </location>
</feature>
<evidence type="ECO:0000313" key="3">
    <source>
        <dbReference type="Proteomes" id="UP000016936"/>
    </source>
</evidence>